<evidence type="ECO:0000256" key="1">
    <source>
        <dbReference type="SAM" id="MobiDB-lite"/>
    </source>
</evidence>
<evidence type="ECO:0000313" key="4">
    <source>
        <dbReference type="Proteomes" id="UP000469430"/>
    </source>
</evidence>
<evidence type="ECO:0000313" key="3">
    <source>
        <dbReference type="EMBL" id="MXO99752.1"/>
    </source>
</evidence>
<dbReference type="SUPFAM" id="SSF48452">
    <property type="entry name" value="TPR-like"/>
    <property type="match status" value="1"/>
</dbReference>
<dbReference type="OrthoDB" id="7169102at2"/>
<comment type="caution">
    <text evidence="3">The sequence shown here is derived from an EMBL/GenBank/DDBJ whole genome shotgun (WGS) entry which is preliminary data.</text>
</comment>
<proteinExistence type="predicted"/>
<accession>A0A6I4TVB0</accession>
<dbReference type="EMBL" id="WTYJ01000002">
    <property type="protein sequence ID" value="MXO99752.1"/>
    <property type="molecule type" value="Genomic_DNA"/>
</dbReference>
<name>A0A6I4TVB0_9SPHN</name>
<keyword evidence="4" id="KW-1185">Reference proteome</keyword>
<protein>
    <submittedName>
        <fullName evidence="3">Tetratricopeptide repeat protein</fullName>
    </submittedName>
</protein>
<reference evidence="3 4" key="1">
    <citation type="submission" date="2019-12" db="EMBL/GenBank/DDBJ databases">
        <title>Genomic-based taxomic classification of the family Erythrobacteraceae.</title>
        <authorList>
            <person name="Xu L."/>
        </authorList>
    </citation>
    <scope>NUCLEOTIDE SEQUENCE [LARGE SCALE GENOMIC DNA]</scope>
    <source>
        <strain evidence="3 4">S36</strain>
    </source>
</reference>
<feature type="transmembrane region" description="Helical" evidence="2">
    <location>
        <begin position="98"/>
        <end position="117"/>
    </location>
</feature>
<feature type="region of interest" description="Disordered" evidence="1">
    <location>
        <begin position="63"/>
        <end position="91"/>
    </location>
</feature>
<keyword evidence="2" id="KW-1133">Transmembrane helix</keyword>
<dbReference type="RefSeq" id="WP_161391445.1">
    <property type="nucleotide sequence ID" value="NZ_JBHSCP010000001.1"/>
</dbReference>
<dbReference type="Gene3D" id="1.25.40.10">
    <property type="entry name" value="Tetratricopeptide repeat domain"/>
    <property type="match status" value="1"/>
</dbReference>
<sequence>MSDRINGWKSIAAHLGRDRSTAIRWYTERQLPIRRVPGGKKASVYALKSELDQWIRGQAGEELEQVSDPVPERSSDMPPLPPLPPLPPSLAEPRKRRGLIIGGAVLAIAVAGGLWLVSPFGSRPAALPQDATLAQSYLDAREDWATRTPESLMRARRALETITRREPGFAPAFAALADVYLLSQEFGDMDRRDAFHRARLAAEAGLEIDDTLADAHRAMGFVRYWSDRDPVRAGDAFRRAIELAPDVAQTHFWYGNVLVDNGQYAQGLQQLNQARLLEPASVAIQTDYGWALWSAGRDDEARTLLDRLARENPDFLVIFDCLSVIHLADRNVHAFARDFSRYAELRGESADIDLSKRVAAALDSTGEAAAWRVLVSGLAAQADGDPSRDHSFPAFAAAMIGDRVSLRQILQAADSRDENWGSAGMTRRIQPVVQNDPEMRSLLARRARALVTAAS</sequence>
<keyword evidence="2" id="KW-0472">Membrane</keyword>
<dbReference type="InterPro" id="IPR011990">
    <property type="entry name" value="TPR-like_helical_dom_sf"/>
</dbReference>
<dbReference type="Pfam" id="PF14559">
    <property type="entry name" value="TPR_19"/>
    <property type="match status" value="1"/>
</dbReference>
<evidence type="ECO:0000256" key="2">
    <source>
        <dbReference type="SAM" id="Phobius"/>
    </source>
</evidence>
<organism evidence="3 4">
    <name type="scientific">Croceibacterium xixiisoli</name>
    <dbReference type="NCBI Taxonomy" id="1476466"/>
    <lineage>
        <taxon>Bacteria</taxon>
        <taxon>Pseudomonadati</taxon>
        <taxon>Pseudomonadota</taxon>
        <taxon>Alphaproteobacteria</taxon>
        <taxon>Sphingomonadales</taxon>
        <taxon>Erythrobacteraceae</taxon>
        <taxon>Croceibacterium</taxon>
    </lineage>
</organism>
<keyword evidence="2" id="KW-0812">Transmembrane</keyword>
<gene>
    <name evidence="3" type="ORF">GRI97_12210</name>
</gene>
<dbReference type="AlphaFoldDB" id="A0A6I4TVB0"/>
<dbReference type="Proteomes" id="UP000469430">
    <property type="component" value="Unassembled WGS sequence"/>
</dbReference>
<feature type="compositionally biased region" description="Pro residues" evidence="1">
    <location>
        <begin position="78"/>
        <end position="90"/>
    </location>
</feature>